<feature type="compositionally biased region" description="Basic residues" evidence="1">
    <location>
        <begin position="1"/>
        <end position="10"/>
    </location>
</feature>
<dbReference type="EMBL" id="FPHP01000002">
    <property type="protein sequence ID" value="SFV74529.1"/>
    <property type="molecule type" value="Genomic_DNA"/>
</dbReference>
<accession>A0A1W1D1M8</accession>
<name>A0A1W1D1M8_9ZZZZ</name>
<protein>
    <submittedName>
        <fullName evidence="2">Mobile element protein</fullName>
    </submittedName>
</protein>
<evidence type="ECO:0000313" key="2">
    <source>
        <dbReference type="EMBL" id="SFV74529.1"/>
    </source>
</evidence>
<gene>
    <name evidence="2" type="ORF">MNB_SM-3-418</name>
</gene>
<dbReference type="InterPro" id="IPR009057">
    <property type="entry name" value="Homeodomain-like_sf"/>
</dbReference>
<feature type="region of interest" description="Disordered" evidence="1">
    <location>
        <begin position="1"/>
        <end position="21"/>
    </location>
</feature>
<proteinExistence type="predicted"/>
<reference evidence="2" key="1">
    <citation type="submission" date="2016-10" db="EMBL/GenBank/DDBJ databases">
        <authorList>
            <person name="de Groot N.N."/>
        </authorList>
    </citation>
    <scope>NUCLEOTIDE SEQUENCE</scope>
</reference>
<sequence length="128" mass="15148">MYENRRRKNITKINKDGKTTQERTRAHALILSNDGYKSQELATIFGVSQRTIFQWFKDFKEMGIDSLVQKSGRGRKEKLSKEKHLKIVQKHIKNNPHQPKKAYALTLEEIDIDICYNTFKNFLKKHLI</sequence>
<dbReference type="Pfam" id="PF13384">
    <property type="entry name" value="HTH_23"/>
    <property type="match status" value="1"/>
</dbReference>
<evidence type="ECO:0000256" key="1">
    <source>
        <dbReference type="SAM" id="MobiDB-lite"/>
    </source>
</evidence>
<dbReference type="AlphaFoldDB" id="A0A1W1D1M8"/>
<organism evidence="2">
    <name type="scientific">hydrothermal vent metagenome</name>
    <dbReference type="NCBI Taxonomy" id="652676"/>
    <lineage>
        <taxon>unclassified sequences</taxon>
        <taxon>metagenomes</taxon>
        <taxon>ecological metagenomes</taxon>
    </lineage>
</organism>
<dbReference type="SUPFAM" id="SSF46689">
    <property type="entry name" value="Homeodomain-like"/>
    <property type="match status" value="1"/>
</dbReference>